<dbReference type="Pfam" id="PF00903">
    <property type="entry name" value="Glyoxalase"/>
    <property type="match status" value="1"/>
</dbReference>
<name>A0ABV5BED5_9BACL</name>
<dbReference type="InterPro" id="IPR029068">
    <property type="entry name" value="Glyas_Bleomycin-R_OHBP_Dase"/>
</dbReference>
<protein>
    <submittedName>
        <fullName evidence="2">VOC family protein</fullName>
    </submittedName>
</protein>
<accession>A0ABV5BED5</accession>
<dbReference type="InterPro" id="IPR037523">
    <property type="entry name" value="VOC_core"/>
</dbReference>
<dbReference type="PROSITE" id="PS51819">
    <property type="entry name" value="VOC"/>
    <property type="match status" value="1"/>
</dbReference>
<sequence length="137" mass="15486">MGNSPVMNKLGAVFIHVTDMKRAIAWYSDLLGLPVRSSSHEGTIYDLEMDGGTGVILDSNHKGERSVNQKTQFFFETCDLQASYEWVTGKGIEIVTGIEVHENISFFTFRDPDGNVLMICEDKRKLEKDDPERLVKK</sequence>
<organism evidence="2 3">
    <name type="scientific">Paenibacillus terreus</name>
    <dbReference type="NCBI Taxonomy" id="1387834"/>
    <lineage>
        <taxon>Bacteria</taxon>
        <taxon>Bacillati</taxon>
        <taxon>Bacillota</taxon>
        <taxon>Bacilli</taxon>
        <taxon>Bacillales</taxon>
        <taxon>Paenibacillaceae</taxon>
        <taxon>Paenibacillus</taxon>
    </lineage>
</organism>
<evidence type="ECO:0000313" key="2">
    <source>
        <dbReference type="EMBL" id="MFB5683214.1"/>
    </source>
</evidence>
<evidence type="ECO:0000259" key="1">
    <source>
        <dbReference type="PROSITE" id="PS51819"/>
    </source>
</evidence>
<dbReference type="InterPro" id="IPR004360">
    <property type="entry name" value="Glyas_Fos-R_dOase_dom"/>
</dbReference>
<dbReference type="EMBL" id="JBHILM010000024">
    <property type="protein sequence ID" value="MFB5683214.1"/>
    <property type="molecule type" value="Genomic_DNA"/>
</dbReference>
<dbReference type="Proteomes" id="UP001580407">
    <property type="component" value="Unassembled WGS sequence"/>
</dbReference>
<dbReference type="Gene3D" id="3.10.180.10">
    <property type="entry name" value="2,3-Dihydroxybiphenyl 1,2-Dioxygenase, domain 1"/>
    <property type="match status" value="1"/>
</dbReference>
<keyword evidence="3" id="KW-1185">Reference proteome</keyword>
<feature type="domain" description="VOC" evidence="1">
    <location>
        <begin position="9"/>
        <end position="122"/>
    </location>
</feature>
<dbReference type="RefSeq" id="WP_375526953.1">
    <property type="nucleotide sequence ID" value="NZ_JBHILM010000024.1"/>
</dbReference>
<dbReference type="SUPFAM" id="SSF54593">
    <property type="entry name" value="Glyoxalase/Bleomycin resistance protein/Dihydroxybiphenyl dioxygenase"/>
    <property type="match status" value="1"/>
</dbReference>
<proteinExistence type="predicted"/>
<reference evidence="2 3" key="1">
    <citation type="submission" date="2024-09" db="EMBL/GenBank/DDBJ databases">
        <authorList>
            <person name="Ruan L."/>
        </authorList>
    </citation>
    <scope>NUCLEOTIDE SEQUENCE [LARGE SCALE GENOMIC DNA]</scope>
    <source>
        <strain evidence="2 3">D33</strain>
    </source>
</reference>
<comment type="caution">
    <text evidence="2">The sequence shown here is derived from an EMBL/GenBank/DDBJ whole genome shotgun (WGS) entry which is preliminary data.</text>
</comment>
<gene>
    <name evidence="2" type="ORF">ACE3NQ_20035</name>
</gene>
<evidence type="ECO:0000313" key="3">
    <source>
        <dbReference type="Proteomes" id="UP001580407"/>
    </source>
</evidence>